<dbReference type="InterPro" id="IPR057336">
    <property type="entry name" value="GerAC_N"/>
</dbReference>
<keyword evidence="7" id="KW-0564">Palmitate</keyword>
<keyword evidence="4" id="KW-0309">Germination</keyword>
<dbReference type="PANTHER" id="PTHR22550:SF5">
    <property type="entry name" value="LEUCINE ZIPPER PROTEIN 4"/>
    <property type="match status" value="1"/>
</dbReference>
<dbReference type="InterPro" id="IPR046953">
    <property type="entry name" value="Spore_GerAC-like_C"/>
</dbReference>
<keyword evidence="8" id="KW-0449">Lipoprotein</keyword>
<dbReference type="GO" id="GO:0009847">
    <property type="term" value="P:spore germination"/>
    <property type="evidence" value="ECO:0007669"/>
    <property type="project" value="InterPro"/>
</dbReference>
<dbReference type="Pfam" id="PF03323">
    <property type="entry name" value="GerA"/>
    <property type="match status" value="1"/>
</dbReference>
<feature type="transmembrane region" description="Helical" evidence="9">
    <location>
        <begin position="410"/>
        <end position="430"/>
    </location>
</feature>
<dbReference type="RefSeq" id="WP_069701966.1">
    <property type="nucleotide sequence ID" value="NZ_MJAT01000012.1"/>
</dbReference>
<comment type="caution">
    <text evidence="12">The sequence shown here is derived from an EMBL/GenBank/DDBJ whole genome shotgun (WGS) entry which is preliminary data.</text>
</comment>
<protein>
    <submittedName>
        <fullName evidence="12">Uncharacterized protein</fullName>
    </submittedName>
</protein>
<dbReference type="Pfam" id="PF05504">
    <property type="entry name" value="Spore_GerAC"/>
    <property type="match status" value="1"/>
</dbReference>
<dbReference type="InterPro" id="IPR004995">
    <property type="entry name" value="Spore_Ger"/>
</dbReference>
<gene>
    <name evidence="12" type="ORF">BHU72_03675</name>
</gene>
<feature type="transmembrane region" description="Helical" evidence="9">
    <location>
        <begin position="354"/>
        <end position="372"/>
    </location>
</feature>
<evidence type="ECO:0000259" key="10">
    <source>
        <dbReference type="Pfam" id="PF05504"/>
    </source>
</evidence>
<feature type="transmembrane region" description="Helical" evidence="9">
    <location>
        <begin position="312"/>
        <end position="334"/>
    </location>
</feature>
<evidence type="ECO:0000256" key="7">
    <source>
        <dbReference type="ARBA" id="ARBA00023139"/>
    </source>
</evidence>
<dbReference type="OrthoDB" id="9772630at2"/>
<feature type="domain" description="Spore germination GerAC-like C-terminal" evidence="10">
    <location>
        <begin position="734"/>
        <end position="898"/>
    </location>
</feature>
<sequence length="909" mass="101379">MEIPKRAKRFTGLVEPWNIHKELSRNLSVLKELFKKSDDVVFRDFFVKFNNVEKKGVIIYIEGLINSDVINRDILERIVTVDFLVNPYLKTDAMDGKKWMKEFIERCLSANNLSPCETITEVKDGILNAQAVLLIDGIDAGIVAGVEGFSLRGIDEPDSGVVIRGPREGFIENLRTNTALIRRKIRSHHLKGETITVGRKTNTKVCLVYLDDTVNHEILKEVKERIHRIEIDAILESGYIEELIEDNPFSPFPSMSVTERPDEATAAILEGRIAIIIDNTPFVLILPMVFQDLLHVSEDYYNRYTGGTMIRIIRFIALFISLFLPSLYIGVVTFHPEMLPTPLLISIAAAREGVPFPVIIEAFLMEFTFEALKEAGARMPKAIGSTVSIVGALILGEAAVSAGLVSQPMVIVVAGTAIAAFAIPGFGTHAGIRFIRFIFLILAGIFGLYGVIIGLMFMLLHLCSMRSFGVPYMAPFAPLITEDLKDSIVRAPWWSLKYRPQLFNWRRQRRNKTPRPTPPIVVLCLCILSGMFLTGCWNMEEINNRAIIGGIGIDKIKEEEDKENQISMTVQIIKPGVVAGASEGGGGGNPNANWILDTEGKSVFEAARNLVRYSGRQIYWGHNQVVVIGEELAREGVGTILDFFDRTPENRLRTWFIVVKGEEAKKVLSATPHLESLLAVELSSMLQARRDTSFAAAINLRDFLFFLSIPSRAPVASAVEVYTDADGKESLLITGSAVFDRDKLIDFYDENLTRGILWVVGDVDGAVIPVDWDGIVGAITARVLSAGSKIKTDVENGQVNVTITIDMKGKITEIEEDIDLRSLEALKSVEDKVADSIKSEIEKVIEKAKEDKVDIFGIGEHVRRQNPREWKEISQDWKEIFPDINFQVQANVKIKRYGVTRNVGISNSQ</sequence>
<keyword evidence="5" id="KW-0732">Signal</keyword>
<dbReference type="NCBIfam" id="TIGR02887">
    <property type="entry name" value="spore_ger_x_C"/>
    <property type="match status" value="1"/>
</dbReference>
<proteinExistence type="inferred from homology"/>
<dbReference type="GO" id="GO:0016020">
    <property type="term" value="C:membrane"/>
    <property type="evidence" value="ECO:0007669"/>
    <property type="project" value="UniProtKB-SubCell"/>
</dbReference>
<evidence type="ECO:0000256" key="3">
    <source>
        <dbReference type="ARBA" id="ARBA00007886"/>
    </source>
</evidence>
<evidence type="ECO:0000256" key="8">
    <source>
        <dbReference type="ARBA" id="ARBA00023288"/>
    </source>
</evidence>
<reference evidence="12 13" key="1">
    <citation type="submission" date="2016-09" db="EMBL/GenBank/DDBJ databases">
        <title>Desulfuribacillus arsenicus sp. nov., an obligately anaerobic, dissimilatory arsenic- and antimonate-reducing bacterium isolated from anoxic sediments.</title>
        <authorList>
            <person name="Abin C.A."/>
            <person name="Hollibaugh J.T."/>
        </authorList>
    </citation>
    <scope>NUCLEOTIDE SEQUENCE [LARGE SCALE GENOMIC DNA]</scope>
    <source>
        <strain evidence="12 13">MLFW-2</strain>
    </source>
</reference>
<dbReference type="Proteomes" id="UP000095255">
    <property type="component" value="Unassembled WGS sequence"/>
</dbReference>
<evidence type="ECO:0000256" key="2">
    <source>
        <dbReference type="ARBA" id="ARBA00005278"/>
    </source>
</evidence>
<evidence type="ECO:0000256" key="6">
    <source>
        <dbReference type="ARBA" id="ARBA00023136"/>
    </source>
</evidence>
<evidence type="ECO:0000259" key="11">
    <source>
        <dbReference type="Pfam" id="PF25198"/>
    </source>
</evidence>
<dbReference type="PANTHER" id="PTHR22550">
    <property type="entry name" value="SPORE GERMINATION PROTEIN"/>
    <property type="match status" value="1"/>
</dbReference>
<feature type="transmembrane region" description="Helical" evidence="9">
    <location>
        <begin position="384"/>
        <end position="404"/>
    </location>
</feature>
<evidence type="ECO:0000256" key="4">
    <source>
        <dbReference type="ARBA" id="ARBA00022544"/>
    </source>
</evidence>
<comment type="subcellular location">
    <subcellularLocation>
        <location evidence="1">Membrane</location>
        <topology evidence="1">Lipid-anchor</topology>
    </subcellularLocation>
</comment>
<name>A0A1E5L7E3_9FIRM</name>
<comment type="similarity">
    <text evidence="3">Belongs to the GerABKC lipoprotein family.</text>
</comment>
<feature type="transmembrane region" description="Helical" evidence="9">
    <location>
        <begin position="437"/>
        <end position="460"/>
    </location>
</feature>
<evidence type="ECO:0000256" key="1">
    <source>
        <dbReference type="ARBA" id="ARBA00004635"/>
    </source>
</evidence>
<accession>A0A1E5L7E3</accession>
<keyword evidence="13" id="KW-1185">Reference proteome</keyword>
<dbReference type="InterPro" id="IPR038501">
    <property type="entry name" value="Spore_GerAC_C_sf"/>
</dbReference>
<evidence type="ECO:0000313" key="13">
    <source>
        <dbReference type="Proteomes" id="UP000095255"/>
    </source>
</evidence>
<evidence type="ECO:0000256" key="9">
    <source>
        <dbReference type="SAM" id="Phobius"/>
    </source>
</evidence>
<keyword evidence="6 9" id="KW-0472">Membrane</keyword>
<evidence type="ECO:0000313" key="12">
    <source>
        <dbReference type="EMBL" id="OEH85883.1"/>
    </source>
</evidence>
<keyword evidence="9" id="KW-0812">Transmembrane</keyword>
<keyword evidence="9" id="KW-1133">Transmembrane helix</keyword>
<dbReference type="Gene3D" id="3.30.300.210">
    <property type="entry name" value="Nutrient germinant receptor protein C, domain 3"/>
    <property type="match status" value="1"/>
</dbReference>
<evidence type="ECO:0000256" key="5">
    <source>
        <dbReference type="ARBA" id="ARBA00022729"/>
    </source>
</evidence>
<dbReference type="InterPro" id="IPR050768">
    <property type="entry name" value="UPF0353/GerABKA_families"/>
</dbReference>
<dbReference type="Pfam" id="PF25198">
    <property type="entry name" value="Spore_GerAC_N"/>
    <property type="match status" value="1"/>
</dbReference>
<dbReference type="STRING" id="1390249.BHU72_03675"/>
<dbReference type="InterPro" id="IPR008844">
    <property type="entry name" value="Spore_GerAC-like"/>
</dbReference>
<organism evidence="12 13">
    <name type="scientific">Desulfuribacillus stibiiarsenatis</name>
    <dbReference type="NCBI Taxonomy" id="1390249"/>
    <lineage>
        <taxon>Bacteria</taxon>
        <taxon>Bacillati</taxon>
        <taxon>Bacillota</taxon>
        <taxon>Desulfuribacillia</taxon>
        <taxon>Desulfuribacillales</taxon>
        <taxon>Desulfuribacillaceae</taxon>
        <taxon>Desulfuribacillus</taxon>
    </lineage>
</organism>
<dbReference type="AlphaFoldDB" id="A0A1E5L7E3"/>
<dbReference type="EMBL" id="MJAT01000012">
    <property type="protein sequence ID" value="OEH85883.1"/>
    <property type="molecule type" value="Genomic_DNA"/>
</dbReference>
<feature type="domain" description="Spore germination protein N-terminal" evidence="11">
    <location>
        <begin position="539"/>
        <end position="720"/>
    </location>
</feature>
<comment type="similarity">
    <text evidence="2">Belongs to the GerABKA family.</text>
</comment>